<evidence type="ECO:0000256" key="1">
    <source>
        <dbReference type="ARBA" id="ARBA00022801"/>
    </source>
</evidence>
<dbReference type="Gene3D" id="3.40.50.1820">
    <property type="entry name" value="alpha/beta hydrolase"/>
    <property type="match status" value="1"/>
</dbReference>
<feature type="domain" description="BD-FAE-like" evidence="3">
    <location>
        <begin position="60"/>
        <end position="219"/>
    </location>
</feature>
<dbReference type="Proteomes" id="UP000468650">
    <property type="component" value="Unassembled WGS sequence"/>
</dbReference>
<dbReference type="OrthoDB" id="9803990at2"/>
<dbReference type="SUPFAM" id="SSF53474">
    <property type="entry name" value="alpha/beta-Hydrolases"/>
    <property type="match status" value="1"/>
</dbReference>
<dbReference type="GO" id="GO:0016787">
    <property type="term" value="F:hydrolase activity"/>
    <property type="evidence" value="ECO:0007669"/>
    <property type="project" value="UniProtKB-KW"/>
</dbReference>
<dbReference type="InterPro" id="IPR029058">
    <property type="entry name" value="AB_hydrolase_fold"/>
</dbReference>
<evidence type="ECO:0000313" key="4">
    <source>
        <dbReference type="EMBL" id="KAB2813646.1"/>
    </source>
</evidence>
<evidence type="ECO:0000259" key="3">
    <source>
        <dbReference type="Pfam" id="PF20434"/>
    </source>
</evidence>
<name>A0A6N6RH05_9FLAO</name>
<keyword evidence="5" id="KW-1185">Reference proteome</keyword>
<evidence type="ECO:0000256" key="2">
    <source>
        <dbReference type="SAM" id="SignalP"/>
    </source>
</evidence>
<reference evidence="4 5" key="1">
    <citation type="submission" date="2019-09" db="EMBL/GenBank/DDBJ databases">
        <title>Genomes of family Cryomorphaceae.</title>
        <authorList>
            <person name="Bowman J.P."/>
        </authorList>
    </citation>
    <scope>NUCLEOTIDE SEQUENCE [LARGE SCALE GENOMIC DNA]</scope>
    <source>
        <strain evidence="4 5">LMG 25704</strain>
    </source>
</reference>
<evidence type="ECO:0000313" key="5">
    <source>
        <dbReference type="Proteomes" id="UP000468650"/>
    </source>
</evidence>
<feature type="signal peptide" evidence="2">
    <location>
        <begin position="1"/>
        <end position="19"/>
    </location>
</feature>
<gene>
    <name evidence="4" type="ORF">F8C67_05645</name>
</gene>
<keyword evidence="1 4" id="KW-0378">Hydrolase</keyword>
<proteinExistence type="predicted"/>
<dbReference type="EMBL" id="WBVO01000003">
    <property type="protein sequence ID" value="KAB2813646.1"/>
    <property type="molecule type" value="Genomic_DNA"/>
</dbReference>
<dbReference type="InterPro" id="IPR050300">
    <property type="entry name" value="GDXG_lipolytic_enzyme"/>
</dbReference>
<sequence length="317" mass="34568">MKTRVLWMLSAVALLWACADEDPIENPNDPGVEGRYTQEVFASVTVQEVQYDAANDLWYDVYMPENDDDTERRVVILGHGGAFVGGNRKNDLMADYATRLAKYGYVVVSYEYRLAAGINDMLDSTSSIGVVARSLADATTVFDEIKASASNGNPYGIDPMNMAIGGNSAGAVLALHMGYLDENDVISSNLQAALDAEGGWDSYYNPTAATEVKAVISLAGGILKTHYLNSYGPQLIMAHGTWDNIVPYGCNNVLNFTQTAIELCGTQPLAIEAEARSITHAELLFPETQHCPWIDDLAIRDQLYDFLVTELDEAMAP</sequence>
<dbReference type="PANTHER" id="PTHR48081">
    <property type="entry name" value="AB HYDROLASE SUPERFAMILY PROTEIN C4A8.06C"/>
    <property type="match status" value="1"/>
</dbReference>
<organism evidence="4 5">
    <name type="scientific">Phaeocystidibacter luteus</name>
    <dbReference type="NCBI Taxonomy" id="911197"/>
    <lineage>
        <taxon>Bacteria</taxon>
        <taxon>Pseudomonadati</taxon>
        <taxon>Bacteroidota</taxon>
        <taxon>Flavobacteriia</taxon>
        <taxon>Flavobacteriales</taxon>
        <taxon>Phaeocystidibacteraceae</taxon>
        <taxon>Phaeocystidibacter</taxon>
    </lineage>
</organism>
<accession>A0A6N6RH05</accession>
<dbReference type="AlphaFoldDB" id="A0A6N6RH05"/>
<dbReference type="Pfam" id="PF20434">
    <property type="entry name" value="BD-FAE"/>
    <property type="match status" value="1"/>
</dbReference>
<feature type="chain" id="PRO_5026786590" evidence="2">
    <location>
        <begin position="20"/>
        <end position="317"/>
    </location>
</feature>
<dbReference type="InterPro" id="IPR049492">
    <property type="entry name" value="BD-FAE-like_dom"/>
</dbReference>
<protein>
    <submittedName>
        <fullName evidence="4">Alpha/beta hydrolase</fullName>
    </submittedName>
</protein>
<comment type="caution">
    <text evidence="4">The sequence shown here is derived from an EMBL/GenBank/DDBJ whole genome shotgun (WGS) entry which is preliminary data.</text>
</comment>
<keyword evidence="2" id="KW-0732">Signal</keyword>
<dbReference type="RefSeq" id="WP_151666848.1">
    <property type="nucleotide sequence ID" value="NZ_WBVO01000003.1"/>
</dbReference>